<organism evidence="2 3">
    <name type="scientific">Panagrolaimus davidi</name>
    <dbReference type="NCBI Taxonomy" id="227884"/>
    <lineage>
        <taxon>Eukaryota</taxon>
        <taxon>Metazoa</taxon>
        <taxon>Ecdysozoa</taxon>
        <taxon>Nematoda</taxon>
        <taxon>Chromadorea</taxon>
        <taxon>Rhabditida</taxon>
        <taxon>Tylenchina</taxon>
        <taxon>Panagrolaimomorpha</taxon>
        <taxon>Panagrolaimoidea</taxon>
        <taxon>Panagrolaimidae</taxon>
        <taxon>Panagrolaimus</taxon>
    </lineage>
</organism>
<dbReference type="Proteomes" id="UP000887578">
    <property type="component" value="Unplaced"/>
</dbReference>
<dbReference type="AlphaFoldDB" id="A0A914PGV5"/>
<feature type="region of interest" description="Disordered" evidence="1">
    <location>
        <begin position="178"/>
        <end position="217"/>
    </location>
</feature>
<sequence length="675" mass="75499">MSVTDHLREKSKTVSGFVSANASQYNNLILNHNHNKICDDSIVNKKFPSSYGSQCVSNSDINGEPNHIDGWNNIRISNTWKKSNVGQLNSLLSINDGDEDKRNINLLPNSGSSRYISTLSLHLAAYEKLPESGNANVGSNISGKASSYSTFQGPVFEIPRQQEEKATKPEIMNFKASQKLLNPNETKARKRPFQSTEEDRNRQESNNVACDMGESSDEENLKRSKIVHVCFFATSRKSDLETKPRSEFSSVSTDCSGSLISFGELINNHESNDALFDAPNEAALVLAREKENLWICEEHRHILGTEWSKRIHNKLHHKKPACSLSIPPIHATLIDGVSFLSYAQAQAVLKEYGVLEHVGTSLCRNHRSEINGLMEKKNLANEIVNSTSSNEPPKEIDDIALLPRKAKMNAVGSYREWSPSDRQEPHRSPVKPWYDKDTGRLPFGVSSSAKTAFKNFTKLANINITTTTRPWEELDVRSKNMYIAGYKKICGTTASILVGDENKDKLQEAAIKKSAISVQQTLLNESQLQLLNEIKKHYYAAGSNQERRAYLSIAADVLPENIVRSVIPDLSPYEYTEAKKEAKRVKSKEQKKPRAYKEAVPKTAIESFIGFFTSEMITTGIPFGDITTKLPNGNIVQLPSVVREWGAGKIIAMYRSHMKETGEKVEMKESIIECS</sequence>
<evidence type="ECO:0000313" key="2">
    <source>
        <dbReference type="Proteomes" id="UP000887578"/>
    </source>
</evidence>
<dbReference type="WBParaSite" id="PDA_v2.g17034.t1">
    <property type="protein sequence ID" value="PDA_v2.g17034.t1"/>
    <property type="gene ID" value="PDA_v2.g17034"/>
</dbReference>
<feature type="region of interest" description="Disordered" evidence="1">
    <location>
        <begin position="413"/>
        <end position="433"/>
    </location>
</feature>
<protein>
    <submittedName>
        <fullName evidence="3">Uncharacterized protein</fullName>
    </submittedName>
</protein>
<accession>A0A914PGV5</accession>
<keyword evidence="2" id="KW-1185">Reference proteome</keyword>
<reference evidence="3" key="1">
    <citation type="submission" date="2022-11" db="UniProtKB">
        <authorList>
            <consortium name="WormBaseParasite"/>
        </authorList>
    </citation>
    <scope>IDENTIFICATION</scope>
</reference>
<proteinExistence type="predicted"/>
<evidence type="ECO:0000313" key="3">
    <source>
        <dbReference type="WBParaSite" id="PDA_v2.g17034.t1"/>
    </source>
</evidence>
<name>A0A914PGV5_9BILA</name>
<evidence type="ECO:0000256" key="1">
    <source>
        <dbReference type="SAM" id="MobiDB-lite"/>
    </source>
</evidence>
<feature type="compositionally biased region" description="Basic and acidic residues" evidence="1">
    <location>
        <begin position="418"/>
        <end position="433"/>
    </location>
</feature>